<reference evidence="3 4" key="1">
    <citation type="submission" date="2017-05" db="EMBL/GenBank/DDBJ databases">
        <authorList>
            <person name="Varghese N."/>
            <person name="Submissions S."/>
        </authorList>
    </citation>
    <scope>NUCLEOTIDE SEQUENCE [LARGE SCALE GENOMIC DNA]</scope>
    <source>
        <strain evidence="3 4">DSM 25457</strain>
    </source>
</reference>
<evidence type="ECO:0008006" key="5">
    <source>
        <dbReference type="Google" id="ProtNLM"/>
    </source>
</evidence>
<feature type="region of interest" description="Disordered" evidence="2">
    <location>
        <begin position="1"/>
        <end position="44"/>
    </location>
</feature>
<dbReference type="InterPro" id="IPR036457">
    <property type="entry name" value="PPM-type-like_dom_sf"/>
</dbReference>
<organism evidence="3 4">
    <name type="scientific">Neorhodopirellula lusitana</name>
    <dbReference type="NCBI Taxonomy" id="445327"/>
    <lineage>
        <taxon>Bacteria</taxon>
        <taxon>Pseudomonadati</taxon>
        <taxon>Planctomycetota</taxon>
        <taxon>Planctomycetia</taxon>
        <taxon>Pirellulales</taxon>
        <taxon>Pirellulaceae</taxon>
        <taxon>Neorhodopirellula</taxon>
    </lineage>
</organism>
<dbReference type="RefSeq" id="WP_283431244.1">
    <property type="nucleotide sequence ID" value="NZ_FXUG01000001.1"/>
</dbReference>
<protein>
    <recommendedName>
        <fullName evidence="5">Stage II sporulation protein E (SpoIIE)</fullName>
    </recommendedName>
</protein>
<keyword evidence="4" id="KW-1185">Reference proteome</keyword>
<evidence type="ECO:0000313" key="4">
    <source>
        <dbReference type="Proteomes" id="UP001158067"/>
    </source>
</evidence>
<comment type="caution">
    <text evidence="3">The sequence shown here is derived from an EMBL/GenBank/DDBJ whole genome shotgun (WGS) entry which is preliminary data.</text>
</comment>
<feature type="region of interest" description="Disordered" evidence="2">
    <location>
        <begin position="335"/>
        <end position="358"/>
    </location>
</feature>
<keyword evidence="1" id="KW-0175">Coiled coil</keyword>
<accession>A0ABY1PT08</accession>
<sequence length="617" mass="66080">MSTPPPSYLKVLRPDRDVDSADDQKSPLTATRSSHASHSKSARANDQVVEGFWQAYSDATGIRIDAGSSSKLAAASSQLDTATPETTSDTDRTTPVALSVAAAQELGKAAQELADQLKSQQELVRSQQVELAARAAVLGSHRSRLALGDQIDQVLSDAVSATGTSSAAIYMLDELTEQLSTRFVYGLSPVQRLGTSRPLRGARIDLESMIQGVVAVDDLNAGSRDLYRAPEMADSGICVCLGDVDLPIGTLWLFGDEAQEFTNMQTASARLAAALVSNLLETAGVAGGSGTTHLSVAEPDADTEVDTATEEIPGETFAQIRELDEVRMGEFSDNVAVSPQANPSPATTSATTNQWSSELSNWQHDTLPLGQQLAPEWSVDGMIESPLSIAQSWHHWDVLPDGVMTMAMCQQPAGDITESQESIINLTSTLDATVARAALQAHTAYRHSPGDAVMRILDTLLQVRDGAIDDTGQPNMSLFYAHVDPDTGHACIASVGDWSTLVVSKYGFRPVGMSRAGDVRPNEFMGRQTAAIRETMLQPGEVLLVTGREWMGTRPDTSMSRDSRNQSAQNRIGAAIQQALREGERSPLSAIRRLLASSALTCERTAMSLHYLDNLAD</sequence>
<feature type="compositionally biased region" description="Basic and acidic residues" evidence="2">
    <location>
        <begin position="12"/>
        <end position="25"/>
    </location>
</feature>
<dbReference type="EMBL" id="FXUG01000001">
    <property type="protein sequence ID" value="SMP44264.1"/>
    <property type="molecule type" value="Genomic_DNA"/>
</dbReference>
<dbReference type="InterPro" id="IPR029016">
    <property type="entry name" value="GAF-like_dom_sf"/>
</dbReference>
<dbReference type="SUPFAM" id="SSF55781">
    <property type="entry name" value="GAF domain-like"/>
    <property type="match status" value="1"/>
</dbReference>
<evidence type="ECO:0000313" key="3">
    <source>
        <dbReference type="EMBL" id="SMP44264.1"/>
    </source>
</evidence>
<evidence type="ECO:0000256" key="2">
    <source>
        <dbReference type="SAM" id="MobiDB-lite"/>
    </source>
</evidence>
<feature type="compositionally biased region" description="Low complexity" evidence="2">
    <location>
        <begin position="338"/>
        <end position="354"/>
    </location>
</feature>
<gene>
    <name evidence="3" type="ORF">SAMN06265222_1011105</name>
</gene>
<name>A0ABY1PT08_9BACT</name>
<evidence type="ECO:0000256" key="1">
    <source>
        <dbReference type="SAM" id="Coils"/>
    </source>
</evidence>
<feature type="coiled-coil region" evidence="1">
    <location>
        <begin position="100"/>
        <end position="130"/>
    </location>
</feature>
<dbReference type="Proteomes" id="UP001158067">
    <property type="component" value="Unassembled WGS sequence"/>
</dbReference>
<proteinExistence type="predicted"/>
<dbReference type="Gene3D" id="3.30.450.40">
    <property type="match status" value="1"/>
</dbReference>
<dbReference type="Gene3D" id="3.60.40.10">
    <property type="entry name" value="PPM-type phosphatase domain"/>
    <property type="match status" value="1"/>
</dbReference>